<comment type="caution">
    <text evidence="1">The sequence shown here is derived from an EMBL/GenBank/DDBJ whole genome shotgun (WGS) entry which is preliminary data.</text>
</comment>
<protein>
    <submittedName>
        <fullName evidence="1">Uncharacterized protein</fullName>
    </submittedName>
</protein>
<sequence length="68" mass="7250">MRYGSIGGVIVLIWLIIGALAAGQRGYFDRSNDNCAEVGTTIVTVIAGPLNYIGLNPEIECDVPEPSR</sequence>
<dbReference type="EMBL" id="BONW01000009">
    <property type="protein sequence ID" value="GIG87283.1"/>
    <property type="molecule type" value="Genomic_DNA"/>
</dbReference>
<dbReference type="Proteomes" id="UP000646749">
    <property type="component" value="Unassembled WGS sequence"/>
</dbReference>
<accession>A0ABQ4DXU7</accession>
<keyword evidence="2" id="KW-1185">Reference proteome</keyword>
<organism evidence="1 2">
    <name type="scientific">Plantactinospora endophytica</name>
    <dbReference type="NCBI Taxonomy" id="673535"/>
    <lineage>
        <taxon>Bacteria</taxon>
        <taxon>Bacillati</taxon>
        <taxon>Actinomycetota</taxon>
        <taxon>Actinomycetes</taxon>
        <taxon>Micromonosporales</taxon>
        <taxon>Micromonosporaceae</taxon>
        <taxon>Plantactinospora</taxon>
    </lineage>
</organism>
<evidence type="ECO:0000313" key="2">
    <source>
        <dbReference type="Proteomes" id="UP000646749"/>
    </source>
</evidence>
<dbReference type="RefSeq" id="WP_203865863.1">
    <property type="nucleotide sequence ID" value="NZ_BONW01000009.1"/>
</dbReference>
<evidence type="ECO:0000313" key="1">
    <source>
        <dbReference type="EMBL" id="GIG87283.1"/>
    </source>
</evidence>
<reference evidence="1 2" key="1">
    <citation type="submission" date="2021-01" db="EMBL/GenBank/DDBJ databases">
        <title>Whole genome shotgun sequence of Plantactinospora endophytica NBRC 110450.</title>
        <authorList>
            <person name="Komaki H."/>
            <person name="Tamura T."/>
        </authorList>
    </citation>
    <scope>NUCLEOTIDE SEQUENCE [LARGE SCALE GENOMIC DNA]</scope>
    <source>
        <strain evidence="1 2">NBRC 110450</strain>
    </source>
</reference>
<proteinExistence type="predicted"/>
<gene>
    <name evidence="1" type="ORF">Pen02_22190</name>
</gene>
<name>A0ABQ4DXU7_9ACTN</name>